<evidence type="ECO:0000256" key="2">
    <source>
        <dbReference type="ARBA" id="ARBA00022490"/>
    </source>
</evidence>
<keyword evidence="8" id="KW-0460">Magnesium</keyword>
<dbReference type="InterPro" id="IPR036397">
    <property type="entry name" value="RNaseH_sf"/>
</dbReference>
<keyword evidence="11" id="KW-0234">DNA repair</keyword>
<dbReference type="GO" id="GO:0006281">
    <property type="term" value="P:DNA repair"/>
    <property type="evidence" value="ECO:0007669"/>
    <property type="project" value="UniProtKB-KW"/>
</dbReference>
<dbReference type="InterPro" id="IPR012337">
    <property type="entry name" value="RNaseH-like_sf"/>
</dbReference>
<reference evidence="13 14" key="1">
    <citation type="submission" date="2024-01" db="EMBL/GenBank/DDBJ databases">
        <title>Genomic insights into the taxonomy and metabolism of the cyanobacterium Pannus brasiliensis CCIBt3594.</title>
        <authorList>
            <person name="Machado M."/>
            <person name="Botero N.B."/>
            <person name="Andreote A.P.D."/>
            <person name="Feitosa A.M.T."/>
            <person name="Popin R."/>
            <person name="Sivonen K."/>
            <person name="Fiore M.F."/>
        </authorList>
    </citation>
    <scope>NUCLEOTIDE SEQUENCE [LARGE SCALE GENOMIC DNA]</scope>
    <source>
        <strain evidence="13 14">CCIBt3594</strain>
    </source>
</reference>
<organism evidence="13 14">
    <name type="scientific">Pannus brasiliensis CCIBt3594</name>
    <dbReference type="NCBI Taxonomy" id="1427578"/>
    <lineage>
        <taxon>Bacteria</taxon>
        <taxon>Bacillati</taxon>
        <taxon>Cyanobacteriota</taxon>
        <taxon>Cyanophyceae</taxon>
        <taxon>Oscillatoriophycideae</taxon>
        <taxon>Chroococcales</taxon>
        <taxon>Microcystaceae</taxon>
        <taxon>Pannus</taxon>
    </lineage>
</organism>
<proteinExistence type="inferred from homology"/>
<accession>A0AAW9QXU6</accession>
<dbReference type="Gene3D" id="3.30.420.10">
    <property type="entry name" value="Ribonuclease H-like superfamily/Ribonuclease H"/>
    <property type="match status" value="1"/>
</dbReference>
<evidence type="ECO:0000256" key="3">
    <source>
        <dbReference type="ARBA" id="ARBA00022722"/>
    </source>
</evidence>
<evidence type="ECO:0000256" key="12">
    <source>
        <dbReference type="SAM" id="MobiDB-lite"/>
    </source>
</evidence>
<evidence type="ECO:0000313" key="13">
    <source>
        <dbReference type="EMBL" id="MEG3439452.1"/>
    </source>
</evidence>
<evidence type="ECO:0000256" key="6">
    <source>
        <dbReference type="ARBA" id="ARBA00022763"/>
    </source>
</evidence>
<dbReference type="AlphaFoldDB" id="A0AAW9QXU6"/>
<dbReference type="EMBL" id="JBAFSM010000049">
    <property type="protein sequence ID" value="MEG3439452.1"/>
    <property type="molecule type" value="Genomic_DNA"/>
</dbReference>
<keyword evidence="9" id="KW-0238">DNA-binding</keyword>
<keyword evidence="10" id="KW-0233">DNA recombination</keyword>
<comment type="similarity">
    <text evidence="1">Belongs to the RuvC family.</text>
</comment>
<evidence type="ECO:0000256" key="11">
    <source>
        <dbReference type="ARBA" id="ARBA00023204"/>
    </source>
</evidence>
<keyword evidence="3" id="KW-0540">Nuclease</keyword>
<evidence type="ECO:0000313" key="14">
    <source>
        <dbReference type="Proteomes" id="UP001328733"/>
    </source>
</evidence>
<keyword evidence="4" id="KW-0479">Metal-binding</keyword>
<dbReference type="Pfam" id="PF02075">
    <property type="entry name" value="RuvC"/>
    <property type="match status" value="1"/>
</dbReference>
<dbReference type="InterPro" id="IPR002176">
    <property type="entry name" value="X-over_junc_endoDNase_RuvC"/>
</dbReference>
<dbReference type="RefSeq" id="WP_332866938.1">
    <property type="nucleotide sequence ID" value="NZ_JBAFSM010000049.1"/>
</dbReference>
<evidence type="ECO:0000256" key="7">
    <source>
        <dbReference type="ARBA" id="ARBA00022801"/>
    </source>
</evidence>
<evidence type="ECO:0000256" key="8">
    <source>
        <dbReference type="ARBA" id="ARBA00022842"/>
    </source>
</evidence>
<sequence>MPNPRPPLTNLRPQAPKWSHQPTLAIRVPEVFREEIAEFARKLDNGESISPEPPTKTIPSLSPAVWLGIKPSISQVGWAVLEGDTERTEPRLVDYGTIVTAPTDPLSKRLAEIDADLSALLEEFRPGHVAIEAPFISSEFPSGRKTLQAIGVINATIYRTCRFSPLNLYTAQWKSHLDSPRAERADIAAILESLFDFKHLPVNAAVDATAIAYAAWCGVGSV</sequence>
<comment type="caution">
    <text evidence="13">The sequence shown here is derived from an EMBL/GenBank/DDBJ whole genome shotgun (WGS) entry which is preliminary data.</text>
</comment>
<name>A0AAW9QXU6_9CHRO</name>
<dbReference type="GO" id="GO:0046872">
    <property type="term" value="F:metal ion binding"/>
    <property type="evidence" value="ECO:0007669"/>
    <property type="project" value="UniProtKB-KW"/>
</dbReference>
<gene>
    <name evidence="13" type="ORF">V0288_20160</name>
</gene>
<dbReference type="SUPFAM" id="SSF53098">
    <property type="entry name" value="Ribonuclease H-like"/>
    <property type="match status" value="1"/>
</dbReference>
<evidence type="ECO:0000256" key="9">
    <source>
        <dbReference type="ARBA" id="ARBA00023125"/>
    </source>
</evidence>
<keyword evidence="2" id="KW-0963">Cytoplasm</keyword>
<keyword evidence="14" id="KW-1185">Reference proteome</keyword>
<protein>
    <submittedName>
        <fullName evidence="13">Crossover junction endodeoxyribonuclease RuvC</fullName>
    </submittedName>
</protein>
<keyword evidence="7" id="KW-0378">Hydrolase</keyword>
<dbReference type="GO" id="GO:0016787">
    <property type="term" value="F:hydrolase activity"/>
    <property type="evidence" value="ECO:0007669"/>
    <property type="project" value="UniProtKB-KW"/>
</dbReference>
<evidence type="ECO:0000256" key="5">
    <source>
        <dbReference type="ARBA" id="ARBA00022759"/>
    </source>
</evidence>
<dbReference type="PANTHER" id="PTHR30194">
    <property type="entry name" value="CROSSOVER JUNCTION ENDODEOXYRIBONUCLEASE RUVC"/>
    <property type="match status" value="1"/>
</dbReference>
<dbReference type="GO" id="GO:0006310">
    <property type="term" value="P:DNA recombination"/>
    <property type="evidence" value="ECO:0007669"/>
    <property type="project" value="UniProtKB-KW"/>
</dbReference>
<keyword evidence="5" id="KW-0255">Endonuclease</keyword>
<dbReference type="GO" id="GO:0004520">
    <property type="term" value="F:DNA endonuclease activity"/>
    <property type="evidence" value="ECO:0007669"/>
    <property type="project" value="InterPro"/>
</dbReference>
<dbReference type="PANTHER" id="PTHR30194:SF3">
    <property type="entry name" value="CROSSOVER JUNCTION ENDODEOXYRIBONUCLEASE RUVC"/>
    <property type="match status" value="1"/>
</dbReference>
<dbReference type="Proteomes" id="UP001328733">
    <property type="component" value="Unassembled WGS sequence"/>
</dbReference>
<keyword evidence="6" id="KW-0227">DNA damage</keyword>
<evidence type="ECO:0000256" key="10">
    <source>
        <dbReference type="ARBA" id="ARBA00023172"/>
    </source>
</evidence>
<dbReference type="GO" id="GO:0003677">
    <property type="term" value="F:DNA binding"/>
    <property type="evidence" value="ECO:0007669"/>
    <property type="project" value="UniProtKB-KW"/>
</dbReference>
<evidence type="ECO:0000256" key="1">
    <source>
        <dbReference type="ARBA" id="ARBA00009518"/>
    </source>
</evidence>
<feature type="region of interest" description="Disordered" evidence="12">
    <location>
        <begin position="1"/>
        <end position="20"/>
    </location>
</feature>
<evidence type="ECO:0000256" key="4">
    <source>
        <dbReference type="ARBA" id="ARBA00022723"/>
    </source>
</evidence>